<dbReference type="AlphaFoldDB" id="A0A936TE19"/>
<keyword evidence="2" id="KW-0813">Transport</keyword>
<dbReference type="GO" id="GO:0140359">
    <property type="term" value="F:ABC-type transporter activity"/>
    <property type="evidence" value="ECO:0007669"/>
    <property type="project" value="InterPro"/>
</dbReference>
<dbReference type="CDD" id="cd03220">
    <property type="entry name" value="ABC_KpsT_Wzt"/>
    <property type="match status" value="1"/>
</dbReference>
<dbReference type="GO" id="GO:0016887">
    <property type="term" value="F:ATP hydrolysis activity"/>
    <property type="evidence" value="ECO:0007669"/>
    <property type="project" value="InterPro"/>
</dbReference>
<evidence type="ECO:0000259" key="5">
    <source>
        <dbReference type="PROSITE" id="PS50893"/>
    </source>
</evidence>
<dbReference type="Gene3D" id="3.40.50.300">
    <property type="entry name" value="P-loop containing nucleotide triphosphate hydrolases"/>
    <property type="match status" value="1"/>
</dbReference>
<dbReference type="GO" id="GO:0005524">
    <property type="term" value="F:ATP binding"/>
    <property type="evidence" value="ECO:0007669"/>
    <property type="project" value="UniProtKB-KW"/>
</dbReference>
<evidence type="ECO:0000313" key="6">
    <source>
        <dbReference type="EMBL" id="MBK9297943.1"/>
    </source>
</evidence>
<dbReference type="GO" id="GO:0016020">
    <property type="term" value="C:membrane"/>
    <property type="evidence" value="ECO:0007669"/>
    <property type="project" value="InterPro"/>
</dbReference>
<evidence type="ECO:0000313" key="7">
    <source>
        <dbReference type="Proteomes" id="UP000727993"/>
    </source>
</evidence>
<dbReference type="Pfam" id="PF14524">
    <property type="entry name" value="Wzt_C"/>
    <property type="match status" value="1"/>
</dbReference>
<name>A0A936TE19_9ACTN</name>
<dbReference type="CDD" id="cd10147">
    <property type="entry name" value="Wzt_C-like"/>
    <property type="match status" value="1"/>
</dbReference>
<dbReference type="SMART" id="SM00382">
    <property type="entry name" value="AAA"/>
    <property type="match status" value="1"/>
</dbReference>
<dbReference type="InterPro" id="IPR029439">
    <property type="entry name" value="Wzt_C"/>
</dbReference>
<dbReference type="Proteomes" id="UP000727993">
    <property type="component" value="Unassembled WGS sequence"/>
</dbReference>
<comment type="similarity">
    <text evidence="1">Belongs to the ABC transporter superfamily.</text>
</comment>
<dbReference type="PANTHER" id="PTHR46743:SF2">
    <property type="entry name" value="TEICHOIC ACIDS EXPORT ATP-BINDING PROTEIN TAGH"/>
    <property type="match status" value="1"/>
</dbReference>
<dbReference type="PANTHER" id="PTHR46743">
    <property type="entry name" value="TEICHOIC ACIDS EXPORT ATP-BINDING PROTEIN TAGH"/>
    <property type="match status" value="1"/>
</dbReference>
<gene>
    <name evidence="6" type="ORF">IPN02_14140</name>
</gene>
<dbReference type="InterPro" id="IPR003593">
    <property type="entry name" value="AAA+_ATPase"/>
</dbReference>
<feature type="domain" description="ABC transporter" evidence="5">
    <location>
        <begin position="31"/>
        <end position="261"/>
    </location>
</feature>
<dbReference type="InterPro" id="IPR050683">
    <property type="entry name" value="Bact_Polysacc_Export_ATP-bd"/>
</dbReference>
<sequence>MRKRLLKATGPGERTGDSSIQVNGVSKHFNLRTEGASSLKERLTSGRRAKNEEFWALSDVSFDVPAGSMWALVGHNGSGKSTLLRCIAGIYQTTAGTIDVSGRMSALLELGSGFHPDLTGRENVYLNAAILGLTRAEVDARMDRIVDFAEIGEFIDAPVRVYSSGMYVRLGFAVAVNIDPEVLLIDEVIAVGDEAFQRKCFEYLYELRKGGATVIVVSHSMTVVETMCDGAVWLEGGEVQLVGDASAVVSAYLDRVNAAEDARAGRSFGDVEHHGSGEIQITEVGLVDDAGAETQSLICGEPGTIRFAYRTTQPVKAPVLGFSVHHESGTHVADTSTWLEGRQLGTVDGIGHIDWVVDKVPLAPGTYELTVAVRDEHNQHFYDRIDKGYRLVVRQGSRPIVAGLIDLAGSWEAPLP</sequence>
<accession>A0A936TE19</accession>
<dbReference type="Gene3D" id="2.70.50.60">
    <property type="entry name" value="abc- transporter (atp binding component) like domain"/>
    <property type="match status" value="1"/>
</dbReference>
<dbReference type="InterPro" id="IPR003439">
    <property type="entry name" value="ABC_transporter-like_ATP-bd"/>
</dbReference>
<proteinExistence type="inferred from homology"/>
<comment type="caution">
    <text evidence="6">The sequence shown here is derived from an EMBL/GenBank/DDBJ whole genome shotgun (WGS) entry which is preliminary data.</text>
</comment>
<dbReference type="InterPro" id="IPR027417">
    <property type="entry name" value="P-loop_NTPase"/>
</dbReference>
<keyword evidence="4 6" id="KW-0067">ATP-binding</keyword>
<evidence type="ECO:0000256" key="3">
    <source>
        <dbReference type="ARBA" id="ARBA00022741"/>
    </source>
</evidence>
<reference evidence="6 7" key="1">
    <citation type="submission" date="2020-10" db="EMBL/GenBank/DDBJ databases">
        <title>Connecting structure to function with the recovery of over 1000 high-quality activated sludge metagenome-assembled genomes encoding full-length rRNA genes using long-read sequencing.</title>
        <authorList>
            <person name="Singleton C.M."/>
            <person name="Petriglieri F."/>
            <person name="Kristensen J.M."/>
            <person name="Kirkegaard R.H."/>
            <person name="Michaelsen T.Y."/>
            <person name="Andersen M.H."/>
            <person name="Karst S.M."/>
            <person name="Dueholm M.S."/>
            <person name="Nielsen P.H."/>
            <person name="Albertsen M."/>
        </authorList>
    </citation>
    <scope>NUCLEOTIDE SEQUENCE [LARGE SCALE GENOMIC DNA]</scope>
    <source>
        <strain evidence="6">Lyne_18-Q3-R50-59_MAXAC.006</strain>
    </source>
</reference>
<evidence type="ECO:0000256" key="2">
    <source>
        <dbReference type="ARBA" id="ARBA00022448"/>
    </source>
</evidence>
<protein>
    <submittedName>
        <fullName evidence="6">ABC transporter ATP-binding protein</fullName>
    </submittedName>
</protein>
<evidence type="ECO:0000256" key="1">
    <source>
        <dbReference type="ARBA" id="ARBA00005417"/>
    </source>
</evidence>
<dbReference type="SUPFAM" id="SSF52540">
    <property type="entry name" value="P-loop containing nucleoside triphosphate hydrolases"/>
    <property type="match status" value="1"/>
</dbReference>
<dbReference type="PROSITE" id="PS50893">
    <property type="entry name" value="ABC_TRANSPORTER_2"/>
    <property type="match status" value="1"/>
</dbReference>
<keyword evidence="3" id="KW-0547">Nucleotide-binding</keyword>
<dbReference type="EMBL" id="JADJZA010000007">
    <property type="protein sequence ID" value="MBK9297943.1"/>
    <property type="molecule type" value="Genomic_DNA"/>
</dbReference>
<evidence type="ECO:0000256" key="4">
    <source>
        <dbReference type="ARBA" id="ARBA00022840"/>
    </source>
</evidence>
<organism evidence="6 7">
    <name type="scientific">Candidatus Neomicrothrix subdominans</name>
    <dbReference type="NCBI Taxonomy" id="2954438"/>
    <lineage>
        <taxon>Bacteria</taxon>
        <taxon>Bacillati</taxon>
        <taxon>Actinomycetota</taxon>
        <taxon>Acidimicrobiia</taxon>
        <taxon>Acidimicrobiales</taxon>
        <taxon>Microthrixaceae</taxon>
        <taxon>Candidatus Neomicrothrix</taxon>
    </lineage>
</organism>
<dbReference type="InterPro" id="IPR015860">
    <property type="entry name" value="ABC_transpr_TagH-like"/>
</dbReference>
<dbReference type="Pfam" id="PF00005">
    <property type="entry name" value="ABC_tran"/>
    <property type="match status" value="1"/>
</dbReference>